<dbReference type="PROSITE" id="PS52004">
    <property type="entry name" value="KS3_2"/>
    <property type="match status" value="3"/>
</dbReference>
<feature type="domain" description="PKS/mFAS DH" evidence="11">
    <location>
        <begin position="4555"/>
        <end position="4839"/>
    </location>
</feature>
<keyword evidence="7" id="KW-0175">Coiled coil</keyword>
<dbReference type="InterPro" id="IPR020807">
    <property type="entry name" value="PKS_DH"/>
</dbReference>
<feature type="active site" description="Proton acceptor; for dehydratase activity" evidence="6">
    <location>
        <position position="954"/>
    </location>
</feature>
<dbReference type="KEGG" id="mmi:MMAR_3798"/>
<dbReference type="GO" id="GO:0016491">
    <property type="term" value="F:oxidoreductase activity"/>
    <property type="evidence" value="ECO:0007669"/>
    <property type="project" value="InterPro"/>
</dbReference>
<dbReference type="PROSITE" id="PS00606">
    <property type="entry name" value="KS3_1"/>
    <property type="match status" value="1"/>
</dbReference>
<organism evidence="12 13">
    <name type="scientific">Mycobacterium marinum (strain ATCC BAA-535 / M)</name>
    <dbReference type="NCBI Taxonomy" id="216594"/>
    <lineage>
        <taxon>Bacteria</taxon>
        <taxon>Bacillati</taxon>
        <taxon>Actinomycetota</taxon>
        <taxon>Actinomycetes</taxon>
        <taxon>Mycobacteriales</taxon>
        <taxon>Mycobacteriaceae</taxon>
        <taxon>Mycobacterium</taxon>
        <taxon>Mycobacterium ulcerans group</taxon>
    </lineage>
</organism>
<evidence type="ECO:0000313" key="13">
    <source>
        <dbReference type="Proteomes" id="UP000001190"/>
    </source>
</evidence>
<evidence type="ECO:0000256" key="8">
    <source>
        <dbReference type="SAM" id="MobiDB-lite"/>
    </source>
</evidence>
<dbReference type="SUPFAM" id="SSF50129">
    <property type="entry name" value="GroES-like"/>
    <property type="match status" value="1"/>
</dbReference>
<dbReference type="Gene3D" id="3.10.129.110">
    <property type="entry name" value="Polyketide synthase dehydratase"/>
    <property type="match status" value="2"/>
</dbReference>
<evidence type="ECO:0000256" key="1">
    <source>
        <dbReference type="ARBA" id="ARBA00022450"/>
    </source>
</evidence>
<dbReference type="InterPro" id="IPR055123">
    <property type="entry name" value="SpnB-like_Rossmann"/>
</dbReference>
<dbReference type="Gene3D" id="1.10.1200.10">
    <property type="entry name" value="ACP-like"/>
    <property type="match status" value="3"/>
</dbReference>
<dbReference type="Gene3D" id="3.30.70.3290">
    <property type="match status" value="3"/>
</dbReference>
<dbReference type="Proteomes" id="UP000001190">
    <property type="component" value="Chromosome"/>
</dbReference>
<dbReference type="InterPro" id="IPR057326">
    <property type="entry name" value="KR_dom"/>
</dbReference>
<evidence type="ECO:0000313" key="12">
    <source>
        <dbReference type="EMBL" id="ACC42208.1"/>
    </source>
</evidence>
<dbReference type="InterPro" id="IPR042104">
    <property type="entry name" value="PKS_dehydratase_sf"/>
</dbReference>
<dbReference type="SMART" id="SM01294">
    <property type="entry name" value="PKS_PP_betabranch"/>
    <property type="match status" value="3"/>
</dbReference>
<dbReference type="InterPro" id="IPR016036">
    <property type="entry name" value="Malonyl_transacylase_ACP-bd"/>
</dbReference>
<dbReference type="Gene3D" id="3.90.180.10">
    <property type="entry name" value="Medium-chain alcohol dehydrogenases, catalytic domain"/>
    <property type="match status" value="1"/>
</dbReference>
<proteinExistence type="predicted"/>
<reference evidence="12 13" key="1">
    <citation type="journal article" date="2008" name="Genome Res.">
        <title>Insights from the complete genome sequence of Mycobacterium marinum on the evolution of Mycobacterium tuberculosis.</title>
        <authorList>
            <person name="Stinear T.P."/>
            <person name="Seemann T."/>
            <person name="Harrison P.F."/>
            <person name="Jenkin G.A."/>
            <person name="Davies J.K."/>
            <person name="Johnson P.D."/>
            <person name="Abdellah Z."/>
            <person name="Arrowsmith C."/>
            <person name="Chillingworth T."/>
            <person name="Churcher C."/>
            <person name="Clarke K."/>
            <person name="Cronin A."/>
            <person name="Davis P."/>
            <person name="Goodhead I."/>
            <person name="Holroyd N."/>
            <person name="Jagels K."/>
            <person name="Lord A."/>
            <person name="Moule S."/>
            <person name="Mungall K."/>
            <person name="Norbertczak H."/>
            <person name="Quail M.A."/>
            <person name="Rabbinowitsch E."/>
            <person name="Walker D."/>
            <person name="White B."/>
            <person name="Whitehead S."/>
            <person name="Small P.L."/>
            <person name="Brosch R."/>
            <person name="Ramakrishnan L."/>
            <person name="Fischbach M.A."/>
            <person name="Parkhill J."/>
            <person name="Cole S.T."/>
        </authorList>
    </citation>
    <scope>NUCLEOTIDE SEQUENCE [LARGE SCALE GENOMIC DNA]</scope>
    <source>
        <strain evidence="13">ATCC BAA-535 / M</strain>
    </source>
</reference>
<feature type="domain" description="PKS/mFAS DH" evidence="11">
    <location>
        <begin position="922"/>
        <end position="1201"/>
    </location>
</feature>
<dbReference type="CDD" id="cd05195">
    <property type="entry name" value="enoyl_red"/>
    <property type="match status" value="1"/>
</dbReference>
<feature type="active site" description="Proton acceptor; for dehydratase activity" evidence="6">
    <location>
        <position position="4587"/>
    </location>
</feature>
<feature type="domain" description="Ketosynthase family 3 (KS3)" evidence="10">
    <location>
        <begin position="2102"/>
        <end position="2525"/>
    </location>
</feature>
<dbReference type="InterPro" id="IPR014030">
    <property type="entry name" value="Ketoacyl_synth_N"/>
</dbReference>
<dbReference type="SMART" id="SM00827">
    <property type="entry name" value="PKS_AT"/>
    <property type="match status" value="3"/>
</dbReference>
<dbReference type="InterPro" id="IPR016035">
    <property type="entry name" value="Acyl_Trfase/lysoPLipase"/>
</dbReference>
<feature type="compositionally biased region" description="Low complexity" evidence="8">
    <location>
        <begin position="5038"/>
        <end position="5056"/>
    </location>
</feature>
<dbReference type="STRING" id="216594.MMAR_3798"/>
<dbReference type="InterPro" id="IPR011032">
    <property type="entry name" value="GroES-like_sf"/>
</dbReference>
<dbReference type="Gene3D" id="3.40.366.10">
    <property type="entry name" value="Malonyl-Coenzyme A Acyl Carrier Protein, domain 2"/>
    <property type="match status" value="3"/>
</dbReference>
<dbReference type="SUPFAM" id="SSF55048">
    <property type="entry name" value="Probable ACP-binding domain of malonyl-CoA ACP transacylase"/>
    <property type="match status" value="3"/>
</dbReference>
<evidence type="ECO:0000256" key="6">
    <source>
        <dbReference type="PROSITE-ProRule" id="PRU01363"/>
    </source>
</evidence>
<dbReference type="InterPro" id="IPR014031">
    <property type="entry name" value="Ketoacyl_synth_C"/>
</dbReference>
<protein>
    <submittedName>
        <fullName evidence="12">Type I modular polyketide synthase</fullName>
    </submittedName>
</protein>
<dbReference type="Pfam" id="PF16197">
    <property type="entry name" value="KAsynt_C_assoc"/>
    <property type="match status" value="3"/>
</dbReference>
<sequence length="5495" mass="582150">MENEERLRKYLQKAANDLRKSNKRVRELERRTVEPVAVVGMACRFPGGADSPDGLWQMVSEGRDVLSEFPSDRGWDLGGLYDPEPDRVGYVHARAGGFLDGVADFDAGFFGISPREALGMDPQQRLILEIAWETLESASIDPQSLRGSQTGVFAGTMTSCYGVGIDNVTSAVSGRVAYAFGFEGPAVTVDTACSSSLVAIHQACQSLRGGECSMALAGGVTVMATPDVFAEFARQRGLSADGRCKAFAASADGTGFGEGAGLVLLERLSDARRNRHPVLAVIRGSAVNQDGASNGLTAPNGPAQERVIRSAVAAAGLRVADVDVVEAHGTGTTLGDPIEAHALLATYGADRDAEQPLWLGSVKSNMGHTQAAAGVAGLIKMIQAINHAVLPPTLHVDAPSPHIDWSAGAVRLLTEAVPWPDTGRARTAGISSFGISGTNAHLIAQEAPQESTADPSPSDVCEPLFRVWPVSGRTAEALNAQAERLGQYLVDHPDLDLTDLAYSLATTRAHHAYRAAVTVPGDTVNTRDDLLAGLRSLAVDQFHPGVTYHHYRLGQAGKTVFVFPGQGAQYAGMGAGLYRHHPVFTTAIDEICAVMDEHLDVPLRDVMFTEPGLLQQTVYAQPALFAFGVAMHAVLTQAGVNPDYLLGHSVGELTAAHVAGVLSLEEAAVLVCARGRLMQSCTPGAMMAISASEPAVAAMLENHPEVVIAAVNGPTSVAVAGPAEQLNALREHCNISNHKVTLLRVSHAFHSPAMDPILAEFEAIAKRLTYRPHSVPIMSNLTGSLATVEQLTSARYWAQHLRKPVRFYDGVTRLLAGGEQAFVELSPHPVLAAAITDTLTGVTDRVGSAVVTTLRRDRPDMDMVASAIANLHVHGHSPSWQKIYPGATTVELPTYPFQHRRYWLDPAPRADVSAAGLDQPEHPLLAAVTELADQDQIVLSGRLSTSAHRWLAGHQLGDTVVLPATALIDMALYAGEHTGCPTIDELVLQTPLTLTPDAATDLQISVAAPDEQNRRTFSVHARTSEHPHQHSTWVLHASGTLSNAPSTTPPTKPLPGPQAITKVNQESFYDQLAQHGLHYSEAFRSIQGIGKDPLNPDAICAEVALPADIETHGYGIHPALLDAALHPLTAALADTNTNSGPQLPFAIAGITLHATGASRMHVQLEPTATDTFRLSATDPVGAPVITIDSLTVRSLPDTDLTQPPTHKAQQGIFELTWPALPAETFPATGVLPPWALISPHPENLSPDLNQSPTYPNLTALPTCPPLVIWDLTTPQPPQSDLLHQVHTLTQHTLAGLQNWLNRSDTLQAHLVVLTRHAVTTSPHDLAPDPAQAATAALIHTTQNEHPNRITLIDIDNTPTTSQTLTNILTTLTNPTSAPTEPQLALRHGTPHTPRLTPTQVLTPPAAPNWELATTGKGDLANLALLPTPPHTELGPGQIRVAVRAAGLNFRDVVVALGAIGEEGLGGEAAGIIIDTGPDVTAFRRGDAVMGLFPNNAFAATAVTDHRMVVPIPAGWSFAAAASIPVAFLTAYGAMVELGALAAGRRVLIHAGAGGVGQAAIQIARHFGAEVYATAHPSKHHVLKALGVSGDRIASSRTFDFVDVFNQGTNGEGMDLVLNSLAGDFVDNSLRLLSQGGRLIEIGKTDIRVPNEVAAAHPGVIYRTYDLSSETPDRISQLWAALIEMISAGVLRPLPTTSYGLLQATQALRHMSQGRHTGKIVLLPPGVFNSEGTVLVTGGTGMLGGVFAERLVAHYGARHLLLVSRSGPDAAGADELYQRLTQLGAQVTITACDTSNPDELAAVLAGIPPQHPLRAVVHTAGIVDDAVTTELTHEQLDTVLTAKADTAWHLHQLTTDADLDAFVVFSSVAGVLGAPGQANYAAANAFLDALAHQRHRNHLPATSLAWGYWQTTSGMTAHLDTVDQARLTRNSLTPITTEHGLAMFDVALACQHPCLVPAPLNTQVLAGYARQNALPAILSAVTTTRRQATTTNTETFTSRLASQTPQQQLAILSDLVTDMTAAVLAHPDSAALDADLPFKDLGIDSLSALELRNSLARHTGLTLSATLVFDHPTPTAIAHHLVDQLSAAAPPAPVATPVKANAEEPVVVVGMACRLPGGIESAAGLWDVVSGAADVMGAFPTDRGWDVAGLFDPDPDSVGKTYTRYGGFISSAAEFDAEFFGISAREAAAMDPQQRVLLEVCWEALEHAGIEPGTLEGSNTGVFIGAYAQRYGDSDSDSGEGFALTGGATSVASGRVAYVLGLQGPAITVDTACSSSLVAAHLACQSLRNGESSLALAGGVTIMATPAPFIEFARQRGLAADGRCKAFAAAADGTGWGEGAAVLVLERLSDARRNRHPVLAVIAGSAVNQDGASNGLSAPNGPAQQRVIAQAAANAGIALDQVDVVEAHGTGTTLGDPIEAGALIATYGTHRDPEHPLWLGSVKSNIGHTQAAAGAAGLIKMIQAMRHGVLPKTLHVNAPTPQVDWSAGTVRLLTETMPWPDTDHLRTAAVSSFGVSGTNAHLIVQQGSPGPAVAVHQASPSQECSLGVWPLSARSSAGLSAQAHRLHEYLLGHSDLDLIDLAYSLATTRTHHSYRAAVTVPGCTDNAHHDLLGGLTALAAGQTHPFVANHYCRAGQNGKTVFVFPGQGGQYPAMAAELYRQHPGFATAVDECDAELRPYTGWSVRDVICQDPDAPSLELVEVIQPVLFAVMIALAETLRGYGIVPDAVIGHSQGEIAAAYIAGALTLAEAAKVVALRSAALAQLAGTGTMASVLLSPEELRPLLQPWNTQISIAAINGPAHTIISGDTTAVEQFIGTCEDGGVQIRPIAVDYASHSAHVERLREHLLHELADLNPQPARIPLYSTVASELSEHPLDTTAMDAEYWYRNLREPVEFYSCVAQLLAHSERVFVELSPHPVLASALTDALADTGQLTQSAVVTTLRRDRPDMDMVASAIANLHVHGHSPSWQKIYPGATTVELPTYAFQRRHYWLAAPTPTPATVSDPAEVALWDAVNDDAVDTVARVLRIDNAQSMVSLGPMVRALREWRKELGDRSVVGQLRYQVGWRNVTPNTFPQTRQRWLVLTLPEQSDDVWVAGFSARFADSVAMLAIDPHMFDRNSLAALLADEATRNKCDGVVSFMALRERTHQDFRGISTALLSTLHITQAYGDSGLDLPLWVITQGGAQVNPDEDLTPSQSAVWGLGQSACLEHPTWWGGLVDLPVSPAPQDFNRLQAILTCQQSEDQLAIRAAGVSARRLHKASLPQDRMRTWKISGTALVTGVTGHLGQHIARWLAQAGASHLVLLSRTAAEHPQVAELEKELNSAGITTTSISVDVTDRDALAAVVAETRIEHGPIHTVVHAAAHIGLVTTAETTIDEFIKSFAAKALGAENLIAVLEDQPPQTFIMFSSAAATWGGTRQGAYAAANAYIEALVTRLRGRGCRAIAPAWGAWTDDRTTTQEVVGYFSRIGLNQISPDIAFAALQQSLDVDDTLITIADVDWSQFRDVFTTTGRAHALLAELGTSQPQTAEIPAIAENSHFAAQLAKQAPQQQLATLIGLVTNVTAAVLAHPDPAVLDPDLSFKDLGIDSLSALELRNTLTRDTGLTLPATVVFDHPTPTAVAEHLLGLLSGVTGPTLAVVPTRVGVDVPVAVVGMACRLPGGIESAAGLWDVVSNGIDVMSGFPLDRGWDVAGLFDPDPDAEGKTYTRYGGFVADVAGFDAEFFGISAREAITMDPQQRVLLEVCWQALEHAGIDPTTLEGSDTGVFVGIGAQSYVSGHSGVEGYALTGASASVASGRVAYVLGLQGPAITVDTACSSSLVATHLACQSLRNGESSLALAGGATIMATPTPFIEFARQRGLAADGRCKAFAAAADGTGWGEGAAVLVLERLSDARRNRHPVLAVIAGSAVNQDGASNGLSAPNGPAQQRVISQALANAGLPFTHVDVVEAHGTGTTLGDPIEAGALIATYGTHRDPEHPLWLGSVKSNIGHTQHAAGAAGLIKMIQALNHAVLPATLHIDQPSPHIDWSTDTVRLLTEATPWPETEHLRTGAVSAFGVSGTNAHLIVQQAPPEVFESVPEPETARPSGQPLLRIWPVSAHTPAALTAQAERLSEYLTRHEDLSLTDLAYSLACTRTHHPYRAAVTVPVDTSNPGHDLAAALRALAANQPHPYVTCHHYRARQPSKTVFVFPGQGGQYPAMAAELYRQHPGFATAVDECDAELRPYTGWSVRDVICQDPDAPSLELVEVIQPVLFAVMIALAETLRGYGIVPDAVIGHSQGEIAAAYIAGALTLAEAAKVVALRSAALAQLAGTGTMASVLLSPEELRPLLQPWNTQISIAAINGPAHTIISGDTTAVEQFIGTCEDGGVQIRPIAVDYASHSAHVERLREHLLHELADLNPQPARIPLYSTVASELSEHPLDTTAMDAEYWYRNLREPVEFYSCVAQLLAHSERVFVELSPHPVLASALTDALADTGQLTQSAVVTTLRRDRPDMDMVASAIANLHVHGHSPSWQKIYPGATTVELPTYPFQHRRYWLDPAPRADVSAAGLDQPEHPLLAAVTELADQDQIVLSGRLSTSAHRWLAGHQLGDTVVLPATALIDMALYAGEHTGCPTIDELVLQTPLTLTPDAATDLQISVAAPDEQNRRTFSVHARTSEHPHQHSTWVLHASGTLSNHPSRMFSPTTPFAAGRTPNAVDQDSFYEELAQHGVRYDGAFRALHSLENNPSDTDTTCAEVALPADTDVDGYGIHPALLDAALQPLAAAFTDTDTDAPSAATPRMPFVITGVNLHATGARRLLVQLTATDADTFSLHATDPAGATVITINAVTLRALTDIGSLRTSGISRRGLLELAWPALPPDTFSTAAVLPPLALVSSHSDDLAHALGQSSQCTVYTDLAAVQPCPPLVLWDLTAGPDPTPTPEDGDTEDPLQRVHTLTRHTLAGLQNWLNRSDTTGTHLVILTRRAVTTVPDDRSPDPAHAATWAFAHSAQNEHPNRITLIDIDNTPATSQTLTNILTTLTNPTSAPTEPQLALRHGTPHTPRLTPTTTETTTTSPPLEFDPAGTVLITGGTGMLGAVFAEHMIARYGARHLLLVSRSGPDAPGADDLYQRLTQLGAQITITACDASDPTALAAVLANIPTEHPLRAVIHTAAVIDDAVVTELTVEQLDMVLAAKADTAWHLHRLTADINLDVFVVFSAAAAVLGAPGLANYAAANAFLDALAHHRHHHGLPATSLAWGYWQTPGIAAHLDTVSQARFTRNHLIPITTEHGLALFDAALACQQPNLVPAPLNTHTLARQARQGVLPAILSSLITTRRHATIGSVETLTAQLATQTPEQQLATLTRLVTTATAAVLAHPDPATLEPDLPFKDLGIDSLSALELRNTLTRDTGASLPATLVFDHPTPSAIAQYLNIQLSGSSTTSRVQDPEEIEMQNLIAKIPAKQLIKSGVLNILREIADIEHSSSANEKQDNVATMNLDELLIALGDHKGENKNDH</sequence>
<dbReference type="SMART" id="SM00822">
    <property type="entry name" value="PKS_KR"/>
    <property type="match status" value="3"/>
</dbReference>
<dbReference type="PROSITE" id="PS50075">
    <property type="entry name" value="CARRIER"/>
    <property type="match status" value="3"/>
</dbReference>
<dbReference type="NCBIfam" id="NF045894">
    <property type="entry name" value="PKS_plus_SDR"/>
    <property type="match status" value="1"/>
</dbReference>
<dbReference type="PANTHER" id="PTHR43775:SF51">
    <property type="entry name" value="INACTIVE PHENOLPHTHIOCEROL SYNTHESIS POLYKETIDE SYNTHASE TYPE I PKS1-RELATED"/>
    <property type="match status" value="1"/>
</dbReference>
<evidence type="ECO:0000256" key="3">
    <source>
        <dbReference type="ARBA" id="ARBA00022679"/>
    </source>
</evidence>
<dbReference type="Pfam" id="PF00550">
    <property type="entry name" value="PP-binding"/>
    <property type="match status" value="3"/>
</dbReference>
<feature type="region of interest" description="C-terminal hotdog fold" evidence="6">
    <location>
        <begin position="1060"/>
        <end position="1201"/>
    </location>
</feature>
<evidence type="ECO:0000259" key="10">
    <source>
        <dbReference type="PROSITE" id="PS52004"/>
    </source>
</evidence>
<dbReference type="SUPFAM" id="SSF53901">
    <property type="entry name" value="Thiolase-like"/>
    <property type="match status" value="3"/>
</dbReference>
<dbReference type="Gene3D" id="3.40.50.11460">
    <property type="match status" value="1"/>
</dbReference>
<name>B2HNF5_MYCMM</name>
<dbReference type="InterPro" id="IPR020841">
    <property type="entry name" value="PKS_Beta-ketoAc_synthase_dom"/>
</dbReference>
<dbReference type="FunFam" id="3.40.47.10:FF:000019">
    <property type="entry name" value="Polyketide synthase type I"/>
    <property type="match status" value="3"/>
</dbReference>
<dbReference type="InterPro" id="IPR049900">
    <property type="entry name" value="PKS_mFAS_DH"/>
</dbReference>
<keyword evidence="2" id="KW-0597">Phosphoprotein</keyword>
<dbReference type="InterPro" id="IPR032821">
    <property type="entry name" value="PKS_assoc"/>
</dbReference>
<dbReference type="SUPFAM" id="SSF51735">
    <property type="entry name" value="NAD(P)-binding Rossmann-fold domains"/>
    <property type="match status" value="7"/>
</dbReference>
<evidence type="ECO:0000256" key="2">
    <source>
        <dbReference type="ARBA" id="ARBA00022553"/>
    </source>
</evidence>
<feature type="region of interest" description="N-terminal hotdog fold" evidence="6">
    <location>
        <begin position="4555"/>
        <end position="4681"/>
    </location>
</feature>
<dbReference type="Pfam" id="PF22953">
    <property type="entry name" value="SpnB_Rossmann"/>
    <property type="match status" value="2"/>
</dbReference>
<evidence type="ECO:0000259" key="9">
    <source>
        <dbReference type="PROSITE" id="PS50075"/>
    </source>
</evidence>
<dbReference type="InterPro" id="IPR018201">
    <property type="entry name" value="Ketoacyl_synth_AS"/>
</dbReference>
<evidence type="ECO:0000259" key="11">
    <source>
        <dbReference type="PROSITE" id="PS52019"/>
    </source>
</evidence>
<dbReference type="Pfam" id="PF13602">
    <property type="entry name" value="ADH_zinc_N_2"/>
    <property type="match status" value="1"/>
</dbReference>
<dbReference type="SMART" id="SM00823">
    <property type="entry name" value="PKS_PP"/>
    <property type="match status" value="3"/>
</dbReference>
<feature type="domain" description="Ketosynthase family 3 (KS3)" evidence="10">
    <location>
        <begin position="3646"/>
        <end position="4068"/>
    </location>
</feature>
<dbReference type="InterPro" id="IPR013968">
    <property type="entry name" value="PKS_KR"/>
</dbReference>
<dbReference type="InterPro" id="IPR016039">
    <property type="entry name" value="Thiolase-like"/>
</dbReference>
<feature type="coiled-coil region" evidence="7">
    <location>
        <begin position="1"/>
        <end position="31"/>
    </location>
</feature>
<dbReference type="GO" id="GO:0004312">
    <property type="term" value="F:fatty acid synthase activity"/>
    <property type="evidence" value="ECO:0007669"/>
    <property type="project" value="TreeGrafter"/>
</dbReference>
<dbReference type="Pfam" id="PF21089">
    <property type="entry name" value="PKS_DH_N"/>
    <property type="match status" value="2"/>
</dbReference>
<dbReference type="Pfam" id="PF00698">
    <property type="entry name" value="Acyl_transf_1"/>
    <property type="match status" value="3"/>
</dbReference>
<evidence type="ECO:0000256" key="4">
    <source>
        <dbReference type="ARBA" id="ARBA00023268"/>
    </source>
</evidence>
<dbReference type="InterPro" id="IPR050091">
    <property type="entry name" value="PKS_NRPS_Biosynth_Enz"/>
</dbReference>
<evidence type="ECO:0000256" key="5">
    <source>
        <dbReference type="ARBA" id="ARBA00023315"/>
    </source>
</evidence>
<dbReference type="SMART" id="SM00825">
    <property type="entry name" value="PKS_KS"/>
    <property type="match status" value="3"/>
</dbReference>
<dbReference type="SMART" id="SM00829">
    <property type="entry name" value="PKS_ER"/>
    <property type="match status" value="1"/>
</dbReference>
<dbReference type="GO" id="GO:0006633">
    <property type="term" value="P:fatty acid biosynthetic process"/>
    <property type="evidence" value="ECO:0007669"/>
    <property type="project" value="InterPro"/>
</dbReference>
<gene>
    <name evidence="12" type="ordered locus">MMAR_3798</name>
</gene>
<feature type="domain" description="Ketosynthase family 3 (KS3)" evidence="10">
    <location>
        <begin position="33"/>
        <end position="446"/>
    </location>
</feature>
<dbReference type="InterPro" id="IPR036736">
    <property type="entry name" value="ACP-like_sf"/>
</dbReference>
<dbReference type="CDD" id="cd00833">
    <property type="entry name" value="PKS"/>
    <property type="match status" value="3"/>
</dbReference>
<feature type="active site" description="Proton donor; for dehydratase activity" evidence="6">
    <location>
        <position position="1122"/>
    </location>
</feature>
<dbReference type="InterPro" id="IPR001227">
    <property type="entry name" value="Ac_transferase_dom_sf"/>
</dbReference>
<dbReference type="eggNOG" id="COG3321">
    <property type="taxonomic scope" value="Bacteria"/>
</dbReference>
<dbReference type="Gene3D" id="3.40.47.10">
    <property type="match status" value="3"/>
</dbReference>
<dbReference type="InterPro" id="IPR006162">
    <property type="entry name" value="Ppantetheine_attach_site"/>
</dbReference>
<dbReference type="Pfam" id="PF08240">
    <property type="entry name" value="ADH_N"/>
    <property type="match status" value="1"/>
</dbReference>
<dbReference type="InterPro" id="IPR049552">
    <property type="entry name" value="PKS_DH_N"/>
</dbReference>
<dbReference type="GO" id="GO:0031177">
    <property type="term" value="F:phosphopantetheine binding"/>
    <property type="evidence" value="ECO:0007669"/>
    <property type="project" value="InterPro"/>
</dbReference>
<dbReference type="InterPro" id="IPR020806">
    <property type="entry name" value="PKS_PP-bd"/>
</dbReference>
<dbReference type="GO" id="GO:0004315">
    <property type="term" value="F:3-oxoacyl-[acyl-carrier-protein] synthase activity"/>
    <property type="evidence" value="ECO:0007669"/>
    <property type="project" value="InterPro"/>
</dbReference>
<evidence type="ECO:0000256" key="7">
    <source>
        <dbReference type="SAM" id="Coils"/>
    </source>
</evidence>
<dbReference type="HOGENOM" id="CLU_223268_0_0_11"/>
<feature type="domain" description="Carrier" evidence="9">
    <location>
        <begin position="3550"/>
        <end position="3628"/>
    </location>
</feature>
<dbReference type="Pfam" id="PF00109">
    <property type="entry name" value="ketoacyl-synt"/>
    <property type="match status" value="3"/>
</dbReference>
<keyword evidence="13" id="KW-1185">Reference proteome</keyword>
<dbReference type="PANTHER" id="PTHR43775">
    <property type="entry name" value="FATTY ACID SYNTHASE"/>
    <property type="match status" value="1"/>
</dbReference>
<dbReference type="CDD" id="cd08956">
    <property type="entry name" value="KR_3_FAS_SDR_x"/>
    <property type="match status" value="2"/>
</dbReference>
<dbReference type="InterPro" id="IPR036291">
    <property type="entry name" value="NAD(P)-bd_dom_sf"/>
</dbReference>
<feature type="region of interest" description="Disordered" evidence="8">
    <location>
        <begin position="5020"/>
        <end position="5059"/>
    </location>
</feature>
<dbReference type="InterPro" id="IPR009081">
    <property type="entry name" value="PP-bd_ACP"/>
</dbReference>
<keyword evidence="1" id="KW-0596">Phosphopantetheine</keyword>
<accession>B2HNF5</accession>
<dbReference type="RefSeq" id="WP_012395400.1">
    <property type="nucleotide sequence ID" value="NC_010612.1"/>
</dbReference>
<keyword evidence="3" id="KW-0808">Transferase</keyword>
<dbReference type="InterPro" id="IPR049551">
    <property type="entry name" value="PKS_DH_C"/>
</dbReference>
<dbReference type="Pfam" id="PF02801">
    <property type="entry name" value="Ketoacyl-synt_C"/>
    <property type="match status" value="3"/>
</dbReference>
<dbReference type="FunFam" id="3.40.366.10:FF:000002">
    <property type="entry name" value="Probable polyketide synthase 2"/>
    <property type="match status" value="3"/>
</dbReference>
<dbReference type="PROSITE" id="PS52019">
    <property type="entry name" value="PKS_MFAS_DH"/>
    <property type="match status" value="2"/>
</dbReference>
<dbReference type="InterPro" id="IPR013154">
    <property type="entry name" value="ADH-like_N"/>
</dbReference>
<dbReference type="SUPFAM" id="SSF47336">
    <property type="entry name" value="ACP-like"/>
    <property type="match status" value="3"/>
</dbReference>
<dbReference type="Pfam" id="PF14765">
    <property type="entry name" value="PS-DH"/>
    <property type="match status" value="2"/>
</dbReference>
<feature type="domain" description="Carrier" evidence="9">
    <location>
        <begin position="5340"/>
        <end position="5415"/>
    </location>
</feature>
<feature type="domain" description="Carrier" evidence="9">
    <location>
        <begin position="2009"/>
        <end position="2084"/>
    </location>
</feature>
<feature type="region of interest" description="N-terminal hotdog fold" evidence="6">
    <location>
        <begin position="922"/>
        <end position="1048"/>
    </location>
</feature>
<dbReference type="EMBL" id="CP000854">
    <property type="protein sequence ID" value="ACC42208.1"/>
    <property type="molecule type" value="Genomic_DNA"/>
</dbReference>
<keyword evidence="4" id="KW-0511">Multifunctional enzyme</keyword>
<dbReference type="PROSITE" id="PS00012">
    <property type="entry name" value="PHOSPHOPANTETHEINE"/>
    <property type="match status" value="3"/>
</dbReference>
<dbReference type="InterPro" id="IPR020843">
    <property type="entry name" value="ER"/>
</dbReference>
<dbReference type="SMART" id="SM00826">
    <property type="entry name" value="PKS_DH"/>
    <property type="match status" value="2"/>
</dbReference>
<dbReference type="InterPro" id="IPR014043">
    <property type="entry name" value="Acyl_transferase_dom"/>
</dbReference>
<dbReference type="SUPFAM" id="SSF52151">
    <property type="entry name" value="FabD/lysophospholipase-like"/>
    <property type="match status" value="3"/>
</dbReference>
<feature type="region of interest" description="C-terminal hotdog fold" evidence="6">
    <location>
        <begin position="4693"/>
        <end position="4839"/>
    </location>
</feature>
<keyword evidence="5" id="KW-0012">Acyltransferase</keyword>
<dbReference type="CDD" id="cd08952">
    <property type="entry name" value="KR_1_SDR_x"/>
    <property type="match status" value="1"/>
</dbReference>
<dbReference type="Pfam" id="PF08659">
    <property type="entry name" value="KR"/>
    <property type="match status" value="3"/>
</dbReference>
<feature type="active site" description="Proton donor; for dehydratase activity" evidence="6">
    <location>
        <position position="4756"/>
    </location>
</feature>
<dbReference type="Gene3D" id="3.40.50.720">
    <property type="entry name" value="NAD(P)-binding Rossmann-like Domain"/>
    <property type="match status" value="3"/>
</dbReference>